<keyword evidence="8" id="KW-1185">Reference proteome</keyword>
<proteinExistence type="inferred from homology"/>
<sequence length="194" mass="21844">MASAYKAYNAFLTRRPMLAQCTTAALLFGAGDVIAQQAIEPRGINYDPIRTLRLATYGGCFFGPPIAKWFDFLNRLHFRSPARGIVYKTFLDQTLMAPLAVGWFFGWMSVLEGKPTEISERVSTNYVPTVMRNWAVFIPSQIVNFSFVPPSYRFVFIGVVSLFWNTYLSAVNARQQPPVEVEKLEEAAIIAAIE</sequence>
<dbReference type="OrthoDB" id="430207at2759"/>
<dbReference type="PANTHER" id="PTHR11266:SF17">
    <property type="entry name" value="PROTEIN MPV17"/>
    <property type="match status" value="1"/>
</dbReference>
<evidence type="ECO:0000256" key="2">
    <source>
        <dbReference type="ARBA" id="ARBA00006824"/>
    </source>
</evidence>
<dbReference type="Pfam" id="PF04117">
    <property type="entry name" value="Mpv17_PMP22"/>
    <property type="match status" value="1"/>
</dbReference>
<keyword evidence="3" id="KW-0812">Transmembrane</keyword>
<dbReference type="EMBL" id="KN881694">
    <property type="protein sequence ID" value="KIY49995.1"/>
    <property type="molecule type" value="Genomic_DNA"/>
</dbReference>
<evidence type="ECO:0000256" key="6">
    <source>
        <dbReference type="RuleBase" id="RU363053"/>
    </source>
</evidence>
<evidence type="ECO:0000256" key="3">
    <source>
        <dbReference type="ARBA" id="ARBA00022692"/>
    </source>
</evidence>
<dbReference type="AlphaFoldDB" id="A0A0D7AI43"/>
<accession>A0A0D7AI43</accession>
<dbReference type="InterPro" id="IPR007248">
    <property type="entry name" value="Mpv17_PMP22"/>
</dbReference>
<evidence type="ECO:0000313" key="8">
    <source>
        <dbReference type="Proteomes" id="UP000054144"/>
    </source>
</evidence>
<dbReference type="PANTHER" id="PTHR11266">
    <property type="entry name" value="PEROXISOMAL MEMBRANE PROTEIN 2, PXMP2 MPV17"/>
    <property type="match status" value="1"/>
</dbReference>
<evidence type="ECO:0000256" key="4">
    <source>
        <dbReference type="ARBA" id="ARBA00022989"/>
    </source>
</evidence>
<dbReference type="Proteomes" id="UP000054144">
    <property type="component" value="Unassembled WGS sequence"/>
</dbReference>
<keyword evidence="4" id="KW-1133">Transmembrane helix</keyword>
<comment type="similarity">
    <text evidence="2 6">Belongs to the peroxisomal membrane protein PXMP2/4 family.</text>
</comment>
<evidence type="ECO:0000313" key="7">
    <source>
        <dbReference type="EMBL" id="KIY49995.1"/>
    </source>
</evidence>
<evidence type="ECO:0000256" key="1">
    <source>
        <dbReference type="ARBA" id="ARBA00004141"/>
    </source>
</evidence>
<evidence type="ECO:0008006" key="9">
    <source>
        <dbReference type="Google" id="ProtNLM"/>
    </source>
</evidence>
<name>A0A0D7AI43_9AGAR</name>
<dbReference type="GO" id="GO:0005739">
    <property type="term" value="C:mitochondrion"/>
    <property type="evidence" value="ECO:0007669"/>
    <property type="project" value="TreeGrafter"/>
</dbReference>
<dbReference type="GO" id="GO:0016020">
    <property type="term" value="C:membrane"/>
    <property type="evidence" value="ECO:0007669"/>
    <property type="project" value="UniProtKB-SubCell"/>
</dbReference>
<protein>
    <recommendedName>
        <fullName evidence="9">Protein SYM1</fullName>
    </recommendedName>
</protein>
<comment type="subcellular location">
    <subcellularLocation>
        <location evidence="1">Membrane</location>
        <topology evidence="1">Multi-pass membrane protein</topology>
    </subcellularLocation>
</comment>
<gene>
    <name evidence="7" type="ORF">FISHEDRAFT_72053</name>
</gene>
<evidence type="ECO:0000256" key="5">
    <source>
        <dbReference type="ARBA" id="ARBA00023136"/>
    </source>
</evidence>
<organism evidence="7 8">
    <name type="scientific">Fistulina hepatica ATCC 64428</name>
    <dbReference type="NCBI Taxonomy" id="1128425"/>
    <lineage>
        <taxon>Eukaryota</taxon>
        <taxon>Fungi</taxon>
        <taxon>Dikarya</taxon>
        <taxon>Basidiomycota</taxon>
        <taxon>Agaricomycotina</taxon>
        <taxon>Agaricomycetes</taxon>
        <taxon>Agaricomycetidae</taxon>
        <taxon>Agaricales</taxon>
        <taxon>Fistulinaceae</taxon>
        <taxon>Fistulina</taxon>
    </lineage>
</organism>
<reference evidence="7 8" key="1">
    <citation type="journal article" date="2015" name="Fungal Genet. Biol.">
        <title>Evolution of novel wood decay mechanisms in Agaricales revealed by the genome sequences of Fistulina hepatica and Cylindrobasidium torrendii.</title>
        <authorList>
            <person name="Floudas D."/>
            <person name="Held B.W."/>
            <person name="Riley R."/>
            <person name="Nagy L.G."/>
            <person name="Koehler G."/>
            <person name="Ransdell A.S."/>
            <person name="Younus H."/>
            <person name="Chow J."/>
            <person name="Chiniquy J."/>
            <person name="Lipzen A."/>
            <person name="Tritt A."/>
            <person name="Sun H."/>
            <person name="Haridas S."/>
            <person name="LaButti K."/>
            <person name="Ohm R.A."/>
            <person name="Kues U."/>
            <person name="Blanchette R.A."/>
            <person name="Grigoriev I.V."/>
            <person name="Minto R.E."/>
            <person name="Hibbett D.S."/>
        </authorList>
    </citation>
    <scope>NUCLEOTIDE SEQUENCE [LARGE SCALE GENOMIC DNA]</scope>
    <source>
        <strain evidence="7 8">ATCC 64428</strain>
    </source>
</reference>
<keyword evidence="5" id="KW-0472">Membrane</keyword>